<comment type="caution">
    <text evidence="1">The sequence shown here is derived from an EMBL/GenBank/DDBJ whole genome shotgun (WGS) entry which is preliminary data.</text>
</comment>
<name>A0A2M6WNH2_9BACT</name>
<reference evidence="2" key="1">
    <citation type="submission" date="2017-09" db="EMBL/GenBank/DDBJ databases">
        <title>Depth-based differentiation of microbial function through sediment-hosted aquifers and enrichment of novel symbionts in the deep terrestrial subsurface.</title>
        <authorList>
            <person name="Probst A.J."/>
            <person name="Ladd B."/>
            <person name="Jarett J.K."/>
            <person name="Geller-Mcgrath D.E."/>
            <person name="Sieber C.M.K."/>
            <person name="Emerson J.B."/>
            <person name="Anantharaman K."/>
            <person name="Thomas B.C."/>
            <person name="Malmstrom R."/>
            <person name="Stieglmeier M."/>
            <person name="Klingl A."/>
            <person name="Woyke T."/>
            <person name="Ryan C.M."/>
            <person name="Banfield J.F."/>
        </authorList>
    </citation>
    <scope>NUCLEOTIDE SEQUENCE [LARGE SCALE GENOMIC DNA]</scope>
</reference>
<dbReference type="Pfam" id="PF11554">
    <property type="entry name" value="DUF3232"/>
    <property type="match status" value="1"/>
</dbReference>
<organism evidence="1 2">
    <name type="scientific">Candidatus Falkowbacteria bacterium CG10_big_fil_rev_8_21_14_0_10_39_9</name>
    <dbReference type="NCBI Taxonomy" id="1974566"/>
    <lineage>
        <taxon>Bacteria</taxon>
        <taxon>Candidatus Falkowiibacteriota</taxon>
    </lineage>
</organism>
<sequence>MSYIDDIPLFRDMNKNPDVYNLPLDKATKESIQGEKPADLKSIERRESKKKIEKLGPLAANYREVIEALTDIRLKPEFSSHDPENKVLAERRKIVLGFLRQILDDVQRYVTVVNSFNIIYNSQNDTKDSEEYASNLKNVDSERRIIHNRLISDLKIFVRLVNINFNADFDFNSRFGAERQMPDRKNLSDSELREALNKRDYIKFDQKNFLLGDLPTNSSLEREAIKEWAFGLYGDLANLDDDLKEALQNKDPN</sequence>
<protein>
    <submittedName>
        <fullName evidence="1">Uncharacterized protein</fullName>
    </submittedName>
</protein>
<gene>
    <name evidence="1" type="ORF">COT98_04090</name>
</gene>
<dbReference type="EMBL" id="PFAQ01000055">
    <property type="protein sequence ID" value="PIT94361.1"/>
    <property type="molecule type" value="Genomic_DNA"/>
</dbReference>
<dbReference type="Proteomes" id="UP000228900">
    <property type="component" value="Unassembled WGS sequence"/>
</dbReference>
<proteinExistence type="predicted"/>
<accession>A0A2M6WNH2</accession>
<evidence type="ECO:0000313" key="1">
    <source>
        <dbReference type="EMBL" id="PIT94361.1"/>
    </source>
</evidence>
<dbReference type="Gene3D" id="1.10.287.800">
    <property type="entry name" value="protein ne1242"/>
    <property type="match status" value="1"/>
</dbReference>
<dbReference type="AlphaFoldDB" id="A0A2M6WNH2"/>
<evidence type="ECO:0000313" key="2">
    <source>
        <dbReference type="Proteomes" id="UP000228900"/>
    </source>
</evidence>
<dbReference type="InterPro" id="IPR021618">
    <property type="entry name" value="DUF3232"/>
</dbReference>